<organism evidence="2 3">
    <name type="scientific">Chrysodeixis includens</name>
    <name type="common">Soybean looper</name>
    <name type="synonym">Pseudoplusia includens</name>
    <dbReference type="NCBI Taxonomy" id="689277"/>
    <lineage>
        <taxon>Eukaryota</taxon>
        <taxon>Metazoa</taxon>
        <taxon>Ecdysozoa</taxon>
        <taxon>Arthropoda</taxon>
        <taxon>Hexapoda</taxon>
        <taxon>Insecta</taxon>
        <taxon>Pterygota</taxon>
        <taxon>Neoptera</taxon>
        <taxon>Endopterygota</taxon>
        <taxon>Lepidoptera</taxon>
        <taxon>Glossata</taxon>
        <taxon>Ditrysia</taxon>
        <taxon>Noctuoidea</taxon>
        <taxon>Noctuidae</taxon>
        <taxon>Plusiinae</taxon>
        <taxon>Chrysodeixis</taxon>
    </lineage>
</organism>
<sequence length="137" mass="14774">MLKFLTHKLRTHSLNEESVSEKVGVGASRLRDVKVTPPPENGRLAREQRSGTSAGCRATRAVPIRLRPGRPARPAGPAAWPRRALAVEERDSGTESDDEADRADPGDSETPGYTSWLLPALHLLVKLSPASSGLYAV</sequence>
<proteinExistence type="predicted"/>
<protein>
    <submittedName>
        <fullName evidence="2">Uncharacterized protein</fullName>
    </submittedName>
</protein>
<evidence type="ECO:0000313" key="2">
    <source>
        <dbReference type="EMBL" id="CAD0200124.1"/>
    </source>
</evidence>
<dbReference type="AlphaFoldDB" id="A0A9N8Q000"/>
<evidence type="ECO:0000313" key="3">
    <source>
        <dbReference type="Proteomes" id="UP001154114"/>
    </source>
</evidence>
<gene>
    <name evidence="2" type="ORF">CINC_LOCUS1812</name>
</gene>
<feature type="compositionally biased region" description="Low complexity" evidence="1">
    <location>
        <begin position="72"/>
        <end position="84"/>
    </location>
</feature>
<accession>A0A9N8Q000</accession>
<evidence type="ECO:0000256" key="1">
    <source>
        <dbReference type="SAM" id="MobiDB-lite"/>
    </source>
</evidence>
<name>A0A9N8Q000_CHRIL</name>
<feature type="region of interest" description="Disordered" evidence="1">
    <location>
        <begin position="29"/>
        <end position="112"/>
    </location>
</feature>
<dbReference type="Proteomes" id="UP001154114">
    <property type="component" value="Chromosome 11"/>
</dbReference>
<dbReference type="EMBL" id="LR824014">
    <property type="protein sequence ID" value="CAD0200124.1"/>
    <property type="molecule type" value="Genomic_DNA"/>
</dbReference>
<reference evidence="2" key="1">
    <citation type="submission" date="2021-12" db="EMBL/GenBank/DDBJ databases">
        <authorList>
            <person name="King R."/>
        </authorList>
    </citation>
    <scope>NUCLEOTIDE SEQUENCE</scope>
</reference>
<dbReference type="OrthoDB" id="6435011at2759"/>
<keyword evidence="3" id="KW-1185">Reference proteome</keyword>